<evidence type="ECO:0000313" key="12">
    <source>
        <dbReference type="Proteomes" id="UP001385951"/>
    </source>
</evidence>
<comment type="subcellular location">
    <subcellularLocation>
        <location evidence="2 10">Cell membrane</location>
        <topology evidence="2 10">Multi-pass membrane protein</topology>
    </subcellularLocation>
</comment>
<reference evidence="11 12" key="1">
    <citation type="submission" date="2022-09" db="EMBL/GenBank/DDBJ databases">
        <authorList>
            <person name="Palmer J.M."/>
        </authorList>
    </citation>
    <scope>NUCLEOTIDE SEQUENCE [LARGE SCALE GENOMIC DNA]</scope>
    <source>
        <strain evidence="11 12">DSM 7382</strain>
    </source>
</reference>
<dbReference type="GO" id="GO:0032220">
    <property type="term" value="P:plasma membrane fusion involved in cytogamy"/>
    <property type="evidence" value="ECO:0007669"/>
    <property type="project" value="TreeGrafter"/>
</dbReference>
<comment type="caution">
    <text evidence="11">The sequence shown here is derived from an EMBL/GenBank/DDBJ whole genome shotgun (WGS) entry which is preliminary data.</text>
</comment>
<keyword evidence="9" id="KW-0325">Glycoprotein</keyword>
<evidence type="ECO:0000256" key="1">
    <source>
        <dbReference type="ARBA" id="ARBA00002512"/>
    </source>
</evidence>
<dbReference type="GO" id="GO:0005886">
    <property type="term" value="C:plasma membrane"/>
    <property type="evidence" value="ECO:0007669"/>
    <property type="project" value="UniProtKB-SubCell"/>
</dbReference>
<name>A0AAW0GI66_9APHY</name>
<keyword evidence="7 10" id="KW-1133">Transmembrane helix</keyword>
<evidence type="ECO:0000256" key="7">
    <source>
        <dbReference type="ARBA" id="ARBA00022989"/>
    </source>
</evidence>
<gene>
    <name evidence="11" type="primary">PRM1</name>
    <name evidence="11" type="ORF">QCA50_004111</name>
</gene>
<dbReference type="PANTHER" id="PTHR31030:SF1">
    <property type="entry name" value="PLASMA MEMBRANE FUSION PROTEIN PRM1"/>
    <property type="match status" value="1"/>
</dbReference>
<evidence type="ECO:0000313" key="11">
    <source>
        <dbReference type="EMBL" id="KAK7692486.1"/>
    </source>
</evidence>
<evidence type="ECO:0000256" key="4">
    <source>
        <dbReference type="ARBA" id="ARBA00022475"/>
    </source>
</evidence>
<keyword evidence="8 10" id="KW-0472">Membrane</keyword>
<keyword evidence="6 10" id="KW-0184">Conjugation</keyword>
<evidence type="ECO:0000256" key="5">
    <source>
        <dbReference type="ARBA" id="ARBA00022692"/>
    </source>
</evidence>
<evidence type="ECO:0000256" key="3">
    <source>
        <dbReference type="ARBA" id="ARBA00010780"/>
    </source>
</evidence>
<keyword evidence="4 10" id="KW-1003">Cell membrane</keyword>
<protein>
    <recommendedName>
        <fullName evidence="10">Plasma membrane fusion protein PRM1</fullName>
    </recommendedName>
</protein>
<comment type="similarity">
    <text evidence="3 10">Belongs to the PRM1 family.</text>
</comment>
<evidence type="ECO:0000256" key="8">
    <source>
        <dbReference type="ARBA" id="ARBA00023136"/>
    </source>
</evidence>
<evidence type="ECO:0000256" key="10">
    <source>
        <dbReference type="RuleBase" id="RU366035"/>
    </source>
</evidence>
<dbReference type="Proteomes" id="UP001385951">
    <property type="component" value="Unassembled WGS sequence"/>
</dbReference>
<dbReference type="EMBL" id="JASBNA010000004">
    <property type="protein sequence ID" value="KAK7692486.1"/>
    <property type="molecule type" value="Genomic_DNA"/>
</dbReference>
<comment type="function">
    <text evidence="1 10">Involved in cell fusion during mating by stabilizing the plasma membrane fusion event.</text>
</comment>
<dbReference type="InterPro" id="IPR026777">
    <property type="entry name" value="PRM1"/>
</dbReference>
<keyword evidence="5 10" id="KW-0812">Transmembrane</keyword>
<keyword evidence="12" id="KW-1185">Reference proteome</keyword>
<evidence type="ECO:0000256" key="2">
    <source>
        <dbReference type="ARBA" id="ARBA00004651"/>
    </source>
</evidence>
<accession>A0AAW0GI66</accession>
<organism evidence="11 12">
    <name type="scientific">Cerrena zonata</name>
    <dbReference type="NCBI Taxonomy" id="2478898"/>
    <lineage>
        <taxon>Eukaryota</taxon>
        <taxon>Fungi</taxon>
        <taxon>Dikarya</taxon>
        <taxon>Basidiomycota</taxon>
        <taxon>Agaricomycotina</taxon>
        <taxon>Agaricomycetes</taxon>
        <taxon>Polyporales</taxon>
        <taxon>Cerrenaceae</taxon>
        <taxon>Cerrena</taxon>
    </lineage>
</organism>
<dbReference type="AlphaFoldDB" id="A0AAW0GI66"/>
<feature type="transmembrane region" description="Helical" evidence="10">
    <location>
        <begin position="31"/>
        <end position="52"/>
    </location>
</feature>
<evidence type="ECO:0000256" key="9">
    <source>
        <dbReference type="ARBA" id="ARBA00023180"/>
    </source>
</evidence>
<comment type="caution">
    <text evidence="10">Lacks conserved residue(s) required for the propagation of feature annotation.</text>
</comment>
<sequence>MASESYWKSPPVYNAQPTPTVYTTLTPYLQLSHLLSLTWLAYPILSLLFVAFRLQLSEAAASDAAVNAKADLLASCKAAETAATSAASMPRYLAVASNAQIVDAVNGTLNAARATLVLALTIMEVIINFIIDIYRSTFLCFLELVVRGGLSIIIGAVQEFNTFIGNTFSSLRTSIQNDIGSANSVIKSAVDAINKVNPFGDITAPQISVPSLDALQNVTLPSDFQDALLKLNNSLPTCLTAQGQSGVDCRHTLRIAEEGY</sequence>
<dbReference type="PANTHER" id="PTHR31030">
    <property type="entry name" value="PLASMA MEMBRANE FUSION PROTEIN PRM1"/>
    <property type="match status" value="1"/>
</dbReference>
<dbReference type="GO" id="GO:0043332">
    <property type="term" value="C:mating projection tip"/>
    <property type="evidence" value="ECO:0007669"/>
    <property type="project" value="UniProtKB-UniRule"/>
</dbReference>
<evidence type="ECO:0000256" key="6">
    <source>
        <dbReference type="ARBA" id="ARBA00022971"/>
    </source>
</evidence>
<proteinExistence type="inferred from homology"/>